<evidence type="ECO:0000313" key="4">
    <source>
        <dbReference type="Proteomes" id="UP000294881"/>
    </source>
</evidence>
<dbReference type="InterPro" id="IPR053147">
    <property type="entry name" value="Hsp_HslJ-like"/>
</dbReference>
<evidence type="ECO:0000259" key="2">
    <source>
        <dbReference type="Pfam" id="PF03724"/>
    </source>
</evidence>
<dbReference type="Proteomes" id="UP000294881">
    <property type="component" value="Unassembled WGS sequence"/>
</dbReference>
<dbReference type="InterPro" id="IPR005184">
    <property type="entry name" value="DUF306_Meta_HslJ"/>
</dbReference>
<protein>
    <submittedName>
        <fullName evidence="3">Heat shock protein HslJ</fullName>
    </submittedName>
</protein>
<keyword evidence="3" id="KW-0346">Stress response</keyword>
<evidence type="ECO:0000256" key="1">
    <source>
        <dbReference type="SAM" id="SignalP"/>
    </source>
</evidence>
<dbReference type="Gene3D" id="2.40.128.270">
    <property type="match status" value="1"/>
</dbReference>
<dbReference type="Pfam" id="PF03724">
    <property type="entry name" value="META"/>
    <property type="match status" value="1"/>
</dbReference>
<keyword evidence="1" id="KW-0732">Signal</keyword>
<comment type="caution">
    <text evidence="3">The sequence shown here is derived from an EMBL/GenBank/DDBJ whole genome shotgun (WGS) entry which is preliminary data.</text>
</comment>
<dbReference type="InterPro" id="IPR038670">
    <property type="entry name" value="HslJ-like_sf"/>
</dbReference>
<proteinExistence type="predicted"/>
<dbReference type="PANTHER" id="PTHR35535">
    <property type="entry name" value="HEAT SHOCK PROTEIN HSLJ"/>
    <property type="match status" value="1"/>
</dbReference>
<name>A0A4R2GLT5_9HYPH</name>
<sequence length="155" mass="16684">MKTVRLALTAVTALAAASVLTLTTADAQQRGHGPQAAPQPKKVEKNFPLGKNWIAISLNGKRYGGAERPSFVLDSQFRARGFGGCNTFSAVAFPLRDMGIAVGPLALTRRACDKATQSAETAYLSALRYAQKWDIINGQLVMKGPAGELRFDRTF</sequence>
<feature type="chain" id="PRO_5020631123" evidence="1">
    <location>
        <begin position="28"/>
        <end position="155"/>
    </location>
</feature>
<evidence type="ECO:0000313" key="3">
    <source>
        <dbReference type="EMBL" id="TCO10012.1"/>
    </source>
</evidence>
<feature type="domain" description="DUF306" evidence="2">
    <location>
        <begin position="50"/>
        <end position="147"/>
    </location>
</feature>
<dbReference type="PANTHER" id="PTHR35535:SF2">
    <property type="entry name" value="DUF306 DOMAIN-CONTAINING PROTEIN"/>
    <property type="match status" value="1"/>
</dbReference>
<feature type="signal peptide" evidence="1">
    <location>
        <begin position="1"/>
        <end position="27"/>
    </location>
</feature>
<reference evidence="3 4" key="1">
    <citation type="submission" date="2019-03" db="EMBL/GenBank/DDBJ databases">
        <title>Genomic Encyclopedia of Type Strains, Phase IV (KMG-IV): sequencing the most valuable type-strain genomes for metagenomic binning, comparative biology and taxonomic classification.</title>
        <authorList>
            <person name="Goeker M."/>
        </authorList>
    </citation>
    <scope>NUCLEOTIDE SEQUENCE [LARGE SCALE GENOMIC DNA]</scope>
    <source>
        <strain evidence="3 4">DSM 22958</strain>
    </source>
</reference>
<dbReference type="EMBL" id="SLWL01000016">
    <property type="protein sequence ID" value="TCO10012.1"/>
    <property type="molecule type" value="Genomic_DNA"/>
</dbReference>
<dbReference type="AlphaFoldDB" id="A0A4R2GLT5"/>
<accession>A0A4R2GLT5</accession>
<keyword evidence="4" id="KW-1185">Reference proteome</keyword>
<organism evidence="3 4">
    <name type="scientific">Camelimonas lactis</name>
    <dbReference type="NCBI Taxonomy" id="659006"/>
    <lineage>
        <taxon>Bacteria</taxon>
        <taxon>Pseudomonadati</taxon>
        <taxon>Pseudomonadota</taxon>
        <taxon>Alphaproteobacteria</taxon>
        <taxon>Hyphomicrobiales</taxon>
        <taxon>Chelatococcaceae</taxon>
        <taxon>Camelimonas</taxon>
    </lineage>
</organism>
<gene>
    <name evidence="3" type="ORF">EV666_11646</name>
</gene>
<dbReference type="RefSeq" id="WP_245514466.1">
    <property type="nucleotide sequence ID" value="NZ_JBHUNN010000002.1"/>
</dbReference>